<dbReference type="Gene3D" id="3.80.10.10">
    <property type="entry name" value="Ribonuclease Inhibitor"/>
    <property type="match status" value="2"/>
</dbReference>
<feature type="compositionally biased region" description="Polar residues" evidence="1">
    <location>
        <begin position="1"/>
        <end position="12"/>
    </location>
</feature>
<name>A0A137NSX3_CONC2</name>
<dbReference type="EMBL" id="KQ964812">
    <property type="protein sequence ID" value="KXN65816.1"/>
    <property type="molecule type" value="Genomic_DNA"/>
</dbReference>
<evidence type="ECO:0000313" key="2">
    <source>
        <dbReference type="EMBL" id="KXN65816.1"/>
    </source>
</evidence>
<keyword evidence="3" id="KW-1185">Reference proteome</keyword>
<proteinExistence type="predicted"/>
<dbReference type="SUPFAM" id="SSF52047">
    <property type="entry name" value="RNI-like"/>
    <property type="match status" value="1"/>
</dbReference>
<accession>A0A137NSX3</accession>
<gene>
    <name evidence="2" type="ORF">CONCODRAFT_12491</name>
</gene>
<dbReference type="Proteomes" id="UP000070444">
    <property type="component" value="Unassembled WGS sequence"/>
</dbReference>
<feature type="region of interest" description="Disordered" evidence="1">
    <location>
        <begin position="1"/>
        <end position="29"/>
    </location>
</feature>
<protein>
    <recommendedName>
        <fullName evidence="4">RNI-like protein</fullName>
    </recommendedName>
</protein>
<organism evidence="2 3">
    <name type="scientific">Conidiobolus coronatus (strain ATCC 28846 / CBS 209.66 / NRRL 28638)</name>
    <name type="common">Delacroixia coronata</name>
    <dbReference type="NCBI Taxonomy" id="796925"/>
    <lineage>
        <taxon>Eukaryota</taxon>
        <taxon>Fungi</taxon>
        <taxon>Fungi incertae sedis</taxon>
        <taxon>Zoopagomycota</taxon>
        <taxon>Entomophthoromycotina</taxon>
        <taxon>Entomophthoromycetes</taxon>
        <taxon>Entomophthorales</taxon>
        <taxon>Ancylistaceae</taxon>
        <taxon>Conidiobolus</taxon>
    </lineage>
</organism>
<dbReference type="AlphaFoldDB" id="A0A137NSX3"/>
<dbReference type="CDD" id="cd09917">
    <property type="entry name" value="F-box_SF"/>
    <property type="match status" value="1"/>
</dbReference>
<sequence length="557" mass="65275">MTRVLRSSTKMIQSKEDSSSKLSISKKSKTIKRREKKIVGIKNEDKKQIDIWNVNSIMSKIFSYTCLKDLVKFNTVCKKWNNLTNPIIHKTVKLTRGADVIKQVYGKNLECTDLFKSEVAECILQNAKRANLVKEFEFDLNNILDPRTSIEFFQTFRFIRNLTIRNCDISQDQVLGMISPLTQLQELFIRDLKIKRIVRKRIYKEAVQLPPTLKKLRLDNIELINNPELFIQSINSHNCLVEFSTNSYTSSSTNEVFLEPFYIHYPSLINLKFYNKGLQTPQSLFKVFENNTQLISLKLSLECWNSELVSNINSNLTNLEEFNLLDDVSYNQIYTDFFANFSQPAKIKKLSLKWSNLTNCSLKSILLNCPQLEELDLITYKYYMQPNSANFFNLSNPAKLKKLTIDCDCLSDSIIDNLLLQCTNLKELDVILPLKWKEIMKSIYEKCTNLERLSICPHIDICIQDDNPFYREFYDTEFFTKYPICKSTISHLTLKRLKLINSKVDYFKNFENLNSIKYRQQICNPIKINMDLWPGYRLIATEFNTGYDIELKRNLIS</sequence>
<dbReference type="InterPro" id="IPR032675">
    <property type="entry name" value="LRR_dom_sf"/>
</dbReference>
<dbReference type="SUPFAM" id="SSF81383">
    <property type="entry name" value="F-box domain"/>
    <property type="match status" value="1"/>
</dbReference>
<evidence type="ECO:0000256" key="1">
    <source>
        <dbReference type="SAM" id="MobiDB-lite"/>
    </source>
</evidence>
<evidence type="ECO:0000313" key="3">
    <source>
        <dbReference type="Proteomes" id="UP000070444"/>
    </source>
</evidence>
<reference evidence="2 3" key="1">
    <citation type="journal article" date="2015" name="Genome Biol. Evol.">
        <title>Phylogenomic analyses indicate that early fungi evolved digesting cell walls of algal ancestors of land plants.</title>
        <authorList>
            <person name="Chang Y."/>
            <person name="Wang S."/>
            <person name="Sekimoto S."/>
            <person name="Aerts A.L."/>
            <person name="Choi C."/>
            <person name="Clum A."/>
            <person name="LaButti K.M."/>
            <person name="Lindquist E.A."/>
            <person name="Yee Ngan C."/>
            <person name="Ohm R.A."/>
            <person name="Salamov A.A."/>
            <person name="Grigoriev I.V."/>
            <person name="Spatafora J.W."/>
            <person name="Berbee M.L."/>
        </authorList>
    </citation>
    <scope>NUCLEOTIDE SEQUENCE [LARGE SCALE GENOMIC DNA]</scope>
    <source>
        <strain evidence="2 3">NRRL 28638</strain>
    </source>
</reference>
<dbReference type="PANTHER" id="PTHR38926">
    <property type="entry name" value="F-BOX DOMAIN CONTAINING PROTEIN, EXPRESSED"/>
    <property type="match status" value="1"/>
</dbReference>
<dbReference type="PANTHER" id="PTHR38926:SF5">
    <property type="entry name" value="F-BOX AND LEUCINE-RICH REPEAT PROTEIN 6"/>
    <property type="match status" value="1"/>
</dbReference>
<dbReference type="InterPro" id="IPR036047">
    <property type="entry name" value="F-box-like_dom_sf"/>
</dbReference>
<evidence type="ECO:0008006" key="4">
    <source>
        <dbReference type="Google" id="ProtNLM"/>
    </source>
</evidence>